<comment type="similarity">
    <text evidence="6">Belongs to the class-I aminoacyl-tRNA synthetase family.</text>
</comment>
<protein>
    <submittedName>
        <fullName evidence="8">Putative glutamate--tRNA ligase</fullName>
        <ecNumber evidence="8">6.1.1.17</ecNumber>
    </submittedName>
</protein>
<proteinExistence type="inferred from homology"/>
<gene>
    <name evidence="8" type="ORF">RchiOBHm_Chr1g0323471</name>
</gene>
<dbReference type="InterPro" id="IPR014729">
    <property type="entry name" value="Rossmann-like_a/b/a_fold"/>
</dbReference>
<evidence type="ECO:0000256" key="3">
    <source>
        <dbReference type="ARBA" id="ARBA00022840"/>
    </source>
</evidence>
<dbReference type="GO" id="GO:0005524">
    <property type="term" value="F:ATP binding"/>
    <property type="evidence" value="ECO:0007669"/>
    <property type="project" value="UniProtKB-KW"/>
</dbReference>
<evidence type="ECO:0000256" key="5">
    <source>
        <dbReference type="ARBA" id="ARBA00023146"/>
    </source>
</evidence>
<evidence type="ECO:0000259" key="7">
    <source>
        <dbReference type="Pfam" id="PF00749"/>
    </source>
</evidence>
<keyword evidence="5 6" id="KW-0030">Aminoacyl-tRNA synthetase</keyword>
<dbReference type="Proteomes" id="UP000238479">
    <property type="component" value="Chromosome 1"/>
</dbReference>
<dbReference type="PANTHER" id="PTHR43097:SF5">
    <property type="entry name" value="GLUTAMATE--TRNA LIGASE"/>
    <property type="match status" value="1"/>
</dbReference>
<dbReference type="PANTHER" id="PTHR43097">
    <property type="entry name" value="GLUTAMINE-TRNA LIGASE"/>
    <property type="match status" value="1"/>
</dbReference>
<dbReference type="GO" id="GO:0004818">
    <property type="term" value="F:glutamate-tRNA ligase activity"/>
    <property type="evidence" value="ECO:0007669"/>
    <property type="project" value="UniProtKB-EC"/>
</dbReference>
<accession>A0A2P6S9G1</accession>
<dbReference type="AlphaFoldDB" id="A0A2P6S9G1"/>
<dbReference type="EMBL" id="PDCK01000039">
    <property type="protein sequence ID" value="PRQ55338.1"/>
    <property type="molecule type" value="Genomic_DNA"/>
</dbReference>
<evidence type="ECO:0000256" key="4">
    <source>
        <dbReference type="ARBA" id="ARBA00022917"/>
    </source>
</evidence>
<dbReference type="GO" id="GO:0017102">
    <property type="term" value="C:methionyl glutamyl tRNA synthetase complex"/>
    <property type="evidence" value="ECO:0007669"/>
    <property type="project" value="TreeGrafter"/>
</dbReference>
<dbReference type="GO" id="GO:0006424">
    <property type="term" value="P:glutamyl-tRNA aminoacylation"/>
    <property type="evidence" value="ECO:0007669"/>
    <property type="project" value="TreeGrafter"/>
</dbReference>
<keyword evidence="9" id="KW-1185">Reference proteome</keyword>
<dbReference type="InterPro" id="IPR020058">
    <property type="entry name" value="Glu/Gln-tRNA-synth_Ib_cat-dom"/>
</dbReference>
<feature type="domain" description="Glutamyl/glutaminyl-tRNA synthetase class Ib catalytic" evidence="7">
    <location>
        <begin position="5"/>
        <end position="123"/>
    </location>
</feature>
<keyword evidence="4 6" id="KW-0648">Protein biosynthesis</keyword>
<sequence>MLVVQGQLIVRFDDTNPAKESNEFVENFLKDIDTLGIKYEEVTYTLDYFSKLMDMTKELIIQGKAYVDDTPREETQKQQIDGIESKCRNQSQEENLKLRGEMTAGSERGLQCCVRGKLAMQDPNKSL</sequence>
<evidence type="ECO:0000313" key="8">
    <source>
        <dbReference type="EMBL" id="PRQ55338.1"/>
    </source>
</evidence>
<dbReference type="GO" id="GO:0005829">
    <property type="term" value="C:cytosol"/>
    <property type="evidence" value="ECO:0007669"/>
    <property type="project" value="TreeGrafter"/>
</dbReference>
<dbReference type="FunFam" id="3.90.800.10:FF:000001">
    <property type="entry name" value="Glutamine--tRNA ligase"/>
    <property type="match status" value="1"/>
</dbReference>
<dbReference type="InterPro" id="IPR050132">
    <property type="entry name" value="Gln/Glu-tRNA_Ligase"/>
</dbReference>
<name>A0A2P6S9G1_ROSCH</name>
<organism evidence="8 9">
    <name type="scientific">Rosa chinensis</name>
    <name type="common">China rose</name>
    <dbReference type="NCBI Taxonomy" id="74649"/>
    <lineage>
        <taxon>Eukaryota</taxon>
        <taxon>Viridiplantae</taxon>
        <taxon>Streptophyta</taxon>
        <taxon>Embryophyta</taxon>
        <taxon>Tracheophyta</taxon>
        <taxon>Spermatophyta</taxon>
        <taxon>Magnoliopsida</taxon>
        <taxon>eudicotyledons</taxon>
        <taxon>Gunneridae</taxon>
        <taxon>Pentapetalae</taxon>
        <taxon>rosids</taxon>
        <taxon>fabids</taxon>
        <taxon>Rosales</taxon>
        <taxon>Rosaceae</taxon>
        <taxon>Rosoideae</taxon>
        <taxon>Rosoideae incertae sedis</taxon>
        <taxon>Rosa</taxon>
    </lineage>
</organism>
<evidence type="ECO:0000256" key="2">
    <source>
        <dbReference type="ARBA" id="ARBA00022741"/>
    </source>
</evidence>
<dbReference type="OMA" id="CSKLMAC"/>
<dbReference type="Gene3D" id="3.40.50.620">
    <property type="entry name" value="HUPs"/>
    <property type="match status" value="1"/>
</dbReference>
<dbReference type="Pfam" id="PF00749">
    <property type="entry name" value="tRNA-synt_1c"/>
    <property type="match status" value="1"/>
</dbReference>
<dbReference type="Gramene" id="PRQ55338">
    <property type="protein sequence ID" value="PRQ55338"/>
    <property type="gene ID" value="RchiOBHm_Chr1g0323471"/>
</dbReference>
<reference evidence="8 9" key="1">
    <citation type="journal article" date="2018" name="Nat. Genet.">
        <title>The Rosa genome provides new insights in the design of modern roses.</title>
        <authorList>
            <person name="Bendahmane M."/>
        </authorList>
    </citation>
    <scope>NUCLEOTIDE SEQUENCE [LARGE SCALE GENOMIC DNA]</scope>
    <source>
        <strain evidence="9">cv. Old Blush</strain>
    </source>
</reference>
<comment type="caution">
    <text evidence="8">The sequence shown here is derived from an EMBL/GenBank/DDBJ whole genome shotgun (WGS) entry which is preliminary data.</text>
</comment>
<dbReference type="SUPFAM" id="SSF52374">
    <property type="entry name" value="Nucleotidylyl transferase"/>
    <property type="match status" value="1"/>
</dbReference>
<evidence type="ECO:0000313" key="9">
    <source>
        <dbReference type="Proteomes" id="UP000238479"/>
    </source>
</evidence>
<keyword evidence="3 6" id="KW-0067">ATP-binding</keyword>
<dbReference type="EC" id="6.1.1.17" evidence="8"/>
<keyword evidence="1 6" id="KW-0436">Ligase</keyword>
<keyword evidence="2 6" id="KW-0547">Nucleotide-binding</keyword>
<evidence type="ECO:0000256" key="6">
    <source>
        <dbReference type="RuleBase" id="RU363037"/>
    </source>
</evidence>
<dbReference type="STRING" id="74649.A0A2P6S9G1"/>
<evidence type="ECO:0000256" key="1">
    <source>
        <dbReference type="ARBA" id="ARBA00022598"/>
    </source>
</evidence>